<feature type="coiled-coil region" evidence="5">
    <location>
        <begin position="351"/>
        <end position="378"/>
    </location>
</feature>
<reference evidence="8" key="1">
    <citation type="journal article" date="2023" name="Mol. Phylogenet. Evol.">
        <title>Genome-scale phylogeny and comparative genomics of the fungal order Sordariales.</title>
        <authorList>
            <person name="Hensen N."/>
            <person name="Bonometti L."/>
            <person name="Westerberg I."/>
            <person name="Brannstrom I.O."/>
            <person name="Guillou S."/>
            <person name="Cros-Aarteil S."/>
            <person name="Calhoun S."/>
            <person name="Haridas S."/>
            <person name="Kuo A."/>
            <person name="Mondo S."/>
            <person name="Pangilinan J."/>
            <person name="Riley R."/>
            <person name="LaButti K."/>
            <person name="Andreopoulos B."/>
            <person name="Lipzen A."/>
            <person name="Chen C."/>
            <person name="Yan M."/>
            <person name="Daum C."/>
            <person name="Ng V."/>
            <person name="Clum A."/>
            <person name="Steindorff A."/>
            <person name="Ohm R.A."/>
            <person name="Martin F."/>
            <person name="Silar P."/>
            <person name="Natvig D.O."/>
            <person name="Lalanne C."/>
            <person name="Gautier V."/>
            <person name="Ament-Velasquez S.L."/>
            <person name="Kruys A."/>
            <person name="Hutchinson M.I."/>
            <person name="Powell A.J."/>
            <person name="Barry K."/>
            <person name="Miller A.N."/>
            <person name="Grigoriev I.V."/>
            <person name="Debuchy R."/>
            <person name="Gladieux P."/>
            <person name="Hiltunen Thoren M."/>
            <person name="Johannesson H."/>
        </authorList>
    </citation>
    <scope>NUCLEOTIDE SEQUENCE</scope>
    <source>
        <strain evidence="8">CBS 314.62</strain>
    </source>
</reference>
<comment type="caution">
    <text evidence="8">The sequence shown here is derived from an EMBL/GenBank/DDBJ whole genome shotgun (WGS) entry which is preliminary data.</text>
</comment>
<evidence type="ECO:0000256" key="5">
    <source>
        <dbReference type="SAM" id="Coils"/>
    </source>
</evidence>
<evidence type="ECO:0000256" key="1">
    <source>
        <dbReference type="ARBA" id="ARBA00022723"/>
    </source>
</evidence>
<gene>
    <name evidence="8" type="ORF">B0T22DRAFT_66287</name>
</gene>
<dbReference type="AlphaFoldDB" id="A0AAE1CH82"/>
<feature type="compositionally biased region" description="Acidic residues" evidence="6">
    <location>
        <begin position="148"/>
        <end position="161"/>
    </location>
</feature>
<feature type="region of interest" description="Disordered" evidence="6">
    <location>
        <begin position="253"/>
        <end position="272"/>
    </location>
</feature>
<feature type="domain" description="GRF-type" evidence="7">
    <location>
        <begin position="39"/>
        <end position="83"/>
    </location>
</feature>
<feature type="compositionally biased region" description="Polar residues" evidence="6">
    <location>
        <begin position="228"/>
        <end position="238"/>
    </location>
</feature>
<evidence type="ECO:0000256" key="6">
    <source>
        <dbReference type="SAM" id="MobiDB-lite"/>
    </source>
</evidence>
<dbReference type="Pfam" id="PF06839">
    <property type="entry name" value="Zn_ribbon_GRF"/>
    <property type="match status" value="1"/>
</dbReference>
<keyword evidence="1" id="KW-0479">Metal-binding</keyword>
<feature type="compositionally biased region" description="Basic and acidic residues" evidence="6">
    <location>
        <begin position="209"/>
        <end position="227"/>
    </location>
</feature>
<evidence type="ECO:0000256" key="3">
    <source>
        <dbReference type="ARBA" id="ARBA00022833"/>
    </source>
</evidence>
<evidence type="ECO:0000256" key="2">
    <source>
        <dbReference type="ARBA" id="ARBA00022771"/>
    </source>
</evidence>
<accession>A0AAE1CH82</accession>
<organism evidence="8 9">
    <name type="scientific">Podospora appendiculata</name>
    <dbReference type="NCBI Taxonomy" id="314037"/>
    <lineage>
        <taxon>Eukaryota</taxon>
        <taxon>Fungi</taxon>
        <taxon>Dikarya</taxon>
        <taxon>Ascomycota</taxon>
        <taxon>Pezizomycotina</taxon>
        <taxon>Sordariomycetes</taxon>
        <taxon>Sordariomycetidae</taxon>
        <taxon>Sordariales</taxon>
        <taxon>Podosporaceae</taxon>
        <taxon>Podospora</taxon>
    </lineage>
</organism>
<keyword evidence="9" id="KW-1185">Reference proteome</keyword>
<evidence type="ECO:0000259" key="7">
    <source>
        <dbReference type="PROSITE" id="PS51999"/>
    </source>
</evidence>
<evidence type="ECO:0000313" key="8">
    <source>
        <dbReference type="EMBL" id="KAK3694270.1"/>
    </source>
</evidence>
<dbReference type="InterPro" id="IPR010666">
    <property type="entry name" value="Znf_GRF"/>
</dbReference>
<evidence type="ECO:0000256" key="4">
    <source>
        <dbReference type="PROSITE-ProRule" id="PRU01343"/>
    </source>
</evidence>
<keyword evidence="5" id="KW-0175">Coiled coil</keyword>
<keyword evidence="2 4" id="KW-0863">Zinc-finger</keyword>
<dbReference type="EMBL" id="JAULSO010000001">
    <property type="protein sequence ID" value="KAK3694270.1"/>
    <property type="molecule type" value="Genomic_DNA"/>
</dbReference>
<dbReference type="Proteomes" id="UP001270362">
    <property type="component" value="Unassembled WGS sequence"/>
</dbReference>
<protein>
    <recommendedName>
        <fullName evidence="7">GRF-type domain-containing protein</fullName>
    </recommendedName>
</protein>
<proteinExistence type="predicted"/>
<keyword evidence="3" id="KW-0862">Zinc</keyword>
<evidence type="ECO:0000313" key="9">
    <source>
        <dbReference type="Proteomes" id="UP001270362"/>
    </source>
</evidence>
<name>A0AAE1CH82_9PEZI</name>
<dbReference type="GO" id="GO:0008270">
    <property type="term" value="F:zinc ion binding"/>
    <property type="evidence" value="ECO:0007669"/>
    <property type="project" value="UniProtKB-KW"/>
</dbReference>
<feature type="region of interest" description="Disordered" evidence="6">
    <location>
        <begin position="126"/>
        <end position="239"/>
    </location>
</feature>
<feature type="region of interest" description="Disordered" evidence="6">
    <location>
        <begin position="1"/>
        <end position="31"/>
    </location>
</feature>
<reference evidence="8" key="2">
    <citation type="submission" date="2023-06" db="EMBL/GenBank/DDBJ databases">
        <authorList>
            <consortium name="Lawrence Berkeley National Laboratory"/>
            <person name="Haridas S."/>
            <person name="Hensen N."/>
            <person name="Bonometti L."/>
            <person name="Westerberg I."/>
            <person name="Brannstrom I.O."/>
            <person name="Guillou S."/>
            <person name="Cros-Aarteil S."/>
            <person name="Calhoun S."/>
            <person name="Kuo A."/>
            <person name="Mondo S."/>
            <person name="Pangilinan J."/>
            <person name="Riley R."/>
            <person name="Labutti K."/>
            <person name="Andreopoulos B."/>
            <person name="Lipzen A."/>
            <person name="Chen C."/>
            <person name="Yanf M."/>
            <person name="Daum C."/>
            <person name="Ng V."/>
            <person name="Clum A."/>
            <person name="Steindorff A."/>
            <person name="Ohm R."/>
            <person name="Martin F."/>
            <person name="Silar P."/>
            <person name="Natvig D."/>
            <person name="Lalanne C."/>
            <person name="Gautier V."/>
            <person name="Ament-Velasquez S.L."/>
            <person name="Kruys A."/>
            <person name="Hutchinson M.I."/>
            <person name="Powell A.J."/>
            <person name="Barry K."/>
            <person name="Miller A.N."/>
            <person name="Grigoriev I.V."/>
            <person name="Debuchy R."/>
            <person name="Gladieux P."/>
            <person name="Thoren M.H."/>
            <person name="Johannesson H."/>
        </authorList>
    </citation>
    <scope>NUCLEOTIDE SEQUENCE</scope>
    <source>
        <strain evidence="8">CBS 314.62</strain>
    </source>
</reference>
<dbReference type="PROSITE" id="PS51999">
    <property type="entry name" value="ZF_GRF"/>
    <property type="match status" value="1"/>
</dbReference>
<feature type="region of interest" description="Disordered" evidence="6">
    <location>
        <begin position="280"/>
        <end position="305"/>
    </location>
</feature>
<sequence length="384" mass="42115">MVFATPSRRPPYQSKAGVPWPPSSKPRPEGTFENGGWFCDCDPPMPAVHLQTKKAGANKGRWFFTCQQQCGAQCGFFLWEDAAQAREKEALVGGGGGKSDVVGTIGRAPAPLPELTPTPIPRQRQRIFRGVPPTTPSKAHRGGGLFVNDDDDDGGGDESDAWEATPPSSGADKRKRIKLEEWDDGDRAGTQAQKKRRAADDEFEDLGSEEERQLARIADQTHDRPRDSLNSSTPSVQGSYEVVDGMTTPVSVRTSLPVTHPKPTARGGEMVVGLGPTPTPVRSRDALGNQQHQQHQQQGDGEGDYPITSEVMRLLAGQPDSTRQAVRDRLNTYALRMLGVERGREMARTALKAKDGRISELQARVESLENERKVSREMMKKLLE</sequence>